<dbReference type="EMBL" id="JAUTXU010000005">
    <property type="protein sequence ID" value="KAK3724462.1"/>
    <property type="molecule type" value="Genomic_DNA"/>
</dbReference>
<dbReference type="Proteomes" id="UP001281147">
    <property type="component" value="Unassembled WGS sequence"/>
</dbReference>
<gene>
    <name evidence="1" type="ORF">LTR37_001086</name>
</gene>
<proteinExistence type="predicted"/>
<reference evidence="1" key="1">
    <citation type="submission" date="2023-07" db="EMBL/GenBank/DDBJ databases">
        <title>Black Yeasts Isolated from many extreme environments.</title>
        <authorList>
            <person name="Coleine C."/>
            <person name="Stajich J.E."/>
            <person name="Selbmann L."/>
        </authorList>
    </citation>
    <scope>NUCLEOTIDE SEQUENCE</scope>
    <source>
        <strain evidence="1">CCFEE 5714</strain>
    </source>
</reference>
<evidence type="ECO:0000313" key="1">
    <source>
        <dbReference type="EMBL" id="KAK3724462.1"/>
    </source>
</evidence>
<name>A0ACC3NYH8_9PEZI</name>
<accession>A0ACC3NYH8</accession>
<keyword evidence="2" id="KW-1185">Reference proteome</keyword>
<comment type="caution">
    <text evidence="1">The sequence shown here is derived from an EMBL/GenBank/DDBJ whole genome shotgun (WGS) entry which is preliminary data.</text>
</comment>
<protein>
    <submittedName>
        <fullName evidence="1">Uncharacterized protein</fullName>
    </submittedName>
</protein>
<organism evidence="1 2">
    <name type="scientific">Vermiconidia calcicola</name>
    <dbReference type="NCBI Taxonomy" id="1690605"/>
    <lineage>
        <taxon>Eukaryota</taxon>
        <taxon>Fungi</taxon>
        <taxon>Dikarya</taxon>
        <taxon>Ascomycota</taxon>
        <taxon>Pezizomycotina</taxon>
        <taxon>Dothideomycetes</taxon>
        <taxon>Dothideomycetidae</taxon>
        <taxon>Mycosphaerellales</taxon>
        <taxon>Extremaceae</taxon>
        <taxon>Vermiconidia</taxon>
    </lineage>
</organism>
<sequence length="384" mass="39189">MLSMLDILLIVLCARAGLASPVRRHLNTTSIDRNSYNIALASPKASIGITLSDGPQAITLITSSAASRPARSTHNVDIANSDCADDSESASSTGLPTPAHDSSAKGMLPTSEASSRSTRKYNGQHAADGRSDHGTTTLTLYTTIAPVTQTRGSGQAPGSSKQHGSYVGPSAIDASSTTLAPTTAASAGTSKNTERAKPSSSPLVWGTFTLTYDMSSKSAISSVIATPSQTSKPGKTGRPKHTKATLTRECSAFSSSHATLSPFNVGSSSSATVDPIQPSQSAESPTYSYSPPEQSTRPHSRPEQPTSNNALSQVYSYSPTGQPSVGLPPVVSQQYPTSSTAGAVSSSTSSAIGGITIVPVDPVATTVSVTVITTEAGATTTVAK</sequence>
<evidence type="ECO:0000313" key="2">
    <source>
        <dbReference type="Proteomes" id="UP001281147"/>
    </source>
</evidence>